<dbReference type="Proteomes" id="UP000231742">
    <property type="component" value="Unassembled WGS sequence"/>
</dbReference>
<protein>
    <submittedName>
        <fullName evidence="9">Simple sugar transport system permease protein</fullName>
    </submittedName>
</protein>
<keyword evidence="5 8" id="KW-0812">Transmembrane</keyword>
<feature type="transmembrane region" description="Helical" evidence="8">
    <location>
        <begin position="278"/>
        <end position="296"/>
    </location>
</feature>
<reference evidence="9 10" key="1">
    <citation type="submission" date="2017-11" db="EMBL/GenBank/DDBJ databases">
        <title>Genomic Encyclopedia of Archaeal and Bacterial Type Strains, Phase II (KMG-II): From Individual Species to Whole Genera.</title>
        <authorList>
            <person name="Goeker M."/>
        </authorList>
    </citation>
    <scope>NUCLEOTIDE SEQUENCE [LARGE SCALE GENOMIC DNA]</scope>
    <source>
        <strain evidence="9 10">DSM 16400</strain>
    </source>
</reference>
<feature type="transmembrane region" description="Helical" evidence="8">
    <location>
        <begin position="20"/>
        <end position="37"/>
    </location>
</feature>
<evidence type="ECO:0000256" key="6">
    <source>
        <dbReference type="ARBA" id="ARBA00022989"/>
    </source>
</evidence>
<dbReference type="EMBL" id="PGFH01000001">
    <property type="protein sequence ID" value="PJJ81307.1"/>
    <property type="molecule type" value="Genomic_DNA"/>
</dbReference>
<sequence>MMRNVTTRVLNRKMTPMEKFLLAIMAIYIVIVASQSPKFFSLETAFDLARNGSGAMILALGCLIVLISGGLDVSFTAIAIVGGYSSVLLSRALGVDNLLFIVAGAVIIGALLGSINAVIIHFFQLSTLIATLGTASVFHGAMVILLGSKTFTRADVPQSMLDFGAFSIFTIKEENSQYGLTIFFPIVIAVGVLTWFLLYRTMIGRSVFAVGSDPESASRIGINILRTRLFVYMYVGALSGLMGIIYFSGLAYINPAALVGTELGVIAAVVIGGAKLTGGEGTILGTVLGVVLWQLFQNTLVHLGLSSSFNDLFFGAVLVFMLGFIYLRQRQANKRALVFTSN</sequence>
<keyword evidence="9" id="KW-0762">Sugar transport</keyword>
<keyword evidence="10" id="KW-1185">Reference proteome</keyword>
<feature type="transmembrane region" description="Helical" evidence="8">
    <location>
        <begin position="98"/>
        <end position="122"/>
    </location>
</feature>
<dbReference type="RefSeq" id="WP_157847469.1">
    <property type="nucleotide sequence ID" value="NZ_BMZU01000001.1"/>
</dbReference>
<accession>A0A2M9D6F4</accession>
<feature type="transmembrane region" description="Helical" evidence="8">
    <location>
        <begin position="308"/>
        <end position="327"/>
    </location>
</feature>
<keyword evidence="6 8" id="KW-1133">Transmembrane helix</keyword>
<evidence type="ECO:0000256" key="7">
    <source>
        <dbReference type="ARBA" id="ARBA00023136"/>
    </source>
</evidence>
<dbReference type="GO" id="GO:0005886">
    <property type="term" value="C:plasma membrane"/>
    <property type="evidence" value="ECO:0007669"/>
    <property type="project" value="UniProtKB-SubCell"/>
</dbReference>
<gene>
    <name evidence="9" type="ORF">CLV85_0478</name>
</gene>
<evidence type="ECO:0000256" key="5">
    <source>
        <dbReference type="ARBA" id="ARBA00022692"/>
    </source>
</evidence>
<keyword evidence="7 8" id="KW-0472">Membrane</keyword>
<comment type="caution">
    <text evidence="9">The sequence shown here is derived from an EMBL/GenBank/DDBJ whole genome shotgun (WGS) entry which is preliminary data.</text>
</comment>
<evidence type="ECO:0000313" key="9">
    <source>
        <dbReference type="EMBL" id="PJJ81307.1"/>
    </source>
</evidence>
<evidence type="ECO:0000256" key="4">
    <source>
        <dbReference type="ARBA" id="ARBA00022519"/>
    </source>
</evidence>
<evidence type="ECO:0000256" key="8">
    <source>
        <dbReference type="SAM" id="Phobius"/>
    </source>
</evidence>
<dbReference type="GO" id="GO:0022857">
    <property type="term" value="F:transmembrane transporter activity"/>
    <property type="evidence" value="ECO:0007669"/>
    <property type="project" value="InterPro"/>
</dbReference>
<dbReference type="InterPro" id="IPR001851">
    <property type="entry name" value="ABC_transp_permease"/>
</dbReference>
<keyword evidence="4" id="KW-0997">Cell inner membrane</keyword>
<feature type="transmembrane region" description="Helical" evidence="8">
    <location>
        <begin position="229"/>
        <end position="247"/>
    </location>
</feature>
<comment type="subcellular location">
    <subcellularLocation>
        <location evidence="1">Cell membrane</location>
        <topology evidence="1">Multi-pass membrane protein</topology>
    </subcellularLocation>
</comment>
<evidence type="ECO:0000256" key="1">
    <source>
        <dbReference type="ARBA" id="ARBA00004651"/>
    </source>
</evidence>
<keyword evidence="3" id="KW-1003">Cell membrane</keyword>
<dbReference type="Pfam" id="PF02653">
    <property type="entry name" value="BPD_transp_2"/>
    <property type="match status" value="1"/>
</dbReference>
<name>A0A2M9D6F4_9MICO</name>
<dbReference type="CDD" id="cd06579">
    <property type="entry name" value="TM_PBP1_transp_AraH_like"/>
    <property type="match status" value="1"/>
</dbReference>
<dbReference type="AlphaFoldDB" id="A0A2M9D6F4"/>
<evidence type="ECO:0000313" key="10">
    <source>
        <dbReference type="Proteomes" id="UP000231742"/>
    </source>
</evidence>
<keyword evidence="2" id="KW-0813">Transport</keyword>
<organism evidence="9 10">
    <name type="scientific">Salinibacterium amurskyense</name>
    <dbReference type="NCBI Taxonomy" id="205941"/>
    <lineage>
        <taxon>Bacteria</taxon>
        <taxon>Bacillati</taxon>
        <taxon>Actinomycetota</taxon>
        <taxon>Actinomycetes</taxon>
        <taxon>Micrococcales</taxon>
        <taxon>Microbacteriaceae</taxon>
        <taxon>Salinibacterium</taxon>
    </lineage>
</organism>
<proteinExistence type="predicted"/>
<feature type="transmembrane region" description="Helical" evidence="8">
    <location>
        <begin position="128"/>
        <end position="147"/>
    </location>
</feature>
<feature type="transmembrane region" description="Helical" evidence="8">
    <location>
        <begin position="253"/>
        <end position="271"/>
    </location>
</feature>
<evidence type="ECO:0000256" key="3">
    <source>
        <dbReference type="ARBA" id="ARBA00022475"/>
    </source>
</evidence>
<dbReference type="PANTHER" id="PTHR32196:SF21">
    <property type="entry name" value="ABC TRANSPORTER PERMEASE PROTEIN YPHD-RELATED"/>
    <property type="match status" value="1"/>
</dbReference>
<evidence type="ECO:0000256" key="2">
    <source>
        <dbReference type="ARBA" id="ARBA00022448"/>
    </source>
</evidence>
<dbReference type="PANTHER" id="PTHR32196">
    <property type="entry name" value="ABC TRANSPORTER PERMEASE PROTEIN YPHD-RELATED-RELATED"/>
    <property type="match status" value="1"/>
</dbReference>
<feature type="transmembrane region" description="Helical" evidence="8">
    <location>
        <begin position="177"/>
        <end position="198"/>
    </location>
</feature>
<feature type="transmembrane region" description="Helical" evidence="8">
    <location>
        <begin position="57"/>
        <end position="86"/>
    </location>
</feature>